<dbReference type="Gene3D" id="1.10.260.130">
    <property type="match status" value="1"/>
</dbReference>
<organism evidence="3 4">
    <name type="scientific">Carpinus fangiana</name>
    <dbReference type="NCBI Taxonomy" id="176857"/>
    <lineage>
        <taxon>Eukaryota</taxon>
        <taxon>Viridiplantae</taxon>
        <taxon>Streptophyta</taxon>
        <taxon>Embryophyta</taxon>
        <taxon>Tracheophyta</taxon>
        <taxon>Spermatophyta</taxon>
        <taxon>Magnoliopsida</taxon>
        <taxon>eudicotyledons</taxon>
        <taxon>Gunneridae</taxon>
        <taxon>Pentapetalae</taxon>
        <taxon>rosids</taxon>
        <taxon>fabids</taxon>
        <taxon>Fagales</taxon>
        <taxon>Betulaceae</taxon>
        <taxon>Carpinus</taxon>
    </lineage>
</organism>
<dbReference type="Gene3D" id="3.40.50.1820">
    <property type="entry name" value="alpha/beta hydrolase"/>
    <property type="match status" value="1"/>
</dbReference>
<dbReference type="PANTHER" id="PTHR34853">
    <property type="match status" value="1"/>
</dbReference>
<dbReference type="PIRSF" id="PIRSF029171">
    <property type="entry name" value="Esterase_LipA"/>
    <property type="match status" value="1"/>
</dbReference>
<dbReference type="OrthoDB" id="2373480at2759"/>
<reference evidence="3 4" key="1">
    <citation type="submission" date="2019-06" db="EMBL/GenBank/DDBJ databases">
        <title>A chromosomal-level reference genome of Carpinus fangiana (Coryloideae, Betulaceae).</title>
        <authorList>
            <person name="Yang X."/>
            <person name="Wang Z."/>
            <person name="Zhang L."/>
            <person name="Hao G."/>
            <person name="Liu J."/>
            <person name="Yang Y."/>
        </authorList>
    </citation>
    <scope>NUCLEOTIDE SEQUENCE [LARGE SCALE GENOMIC DNA]</scope>
    <source>
        <strain evidence="3">Cfa_2016G</strain>
        <tissue evidence="3">Leaf</tissue>
    </source>
</reference>
<keyword evidence="1" id="KW-0378">Hydrolase</keyword>
<dbReference type="InterPro" id="IPR005152">
    <property type="entry name" value="Lipase_secreted"/>
</dbReference>
<accession>A0A5N6L132</accession>
<evidence type="ECO:0000313" key="4">
    <source>
        <dbReference type="Proteomes" id="UP000327013"/>
    </source>
</evidence>
<dbReference type="PROSITE" id="PS51257">
    <property type="entry name" value="PROKAR_LIPOPROTEIN"/>
    <property type="match status" value="1"/>
</dbReference>
<gene>
    <name evidence="3" type="ORF">FH972_025248</name>
</gene>
<name>A0A5N6L132_9ROSI</name>
<sequence length="433" mass="46417">MRTHLSTLLAYSFFAYACRSSALPRNDSFYDEVDTSELAGLTPGTIIDFRTQSNLLLAFTPVVIQSAWTVKYVTTNAQDEKVAAVTTLIAPFGAADKILSFQTAYDSANLDCSPSYQLGAGNTPLNLTEALYLEKAVIALALAKSWYVVILDYEGLTASVTSGLTSGRAVLDSITAAINSGSFTSIPMTSQVVLAGYSGGALATEWAAELENDYAPKLAATIVGIAAGGLPVNVNNTLAFVNGPTAVDNGSSTYLIPNALQGIASAYADFATYLRTSLAPSKETAFKYSLNSCNDAEFYRNQDIFQTYFKPGISQSSFTSSDSYKYVLNRGGIMGRHGRPIHPTYFFQGAQDEIVSPNATTELVQTFCGHDLSRKDISLEYILNPDTTHAGEALVGIGGALQFLQDRFDGKPAFTGCTMRTIEPFSTLLPILN</sequence>
<dbReference type="PANTHER" id="PTHR34853:SF5">
    <property type="entry name" value="LIP-DOMAIN-CONTAINING PROTEIN-RELATED"/>
    <property type="match status" value="1"/>
</dbReference>
<dbReference type="SUPFAM" id="SSF53474">
    <property type="entry name" value="alpha/beta-Hydrolases"/>
    <property type="match status" value="1"/>
</dbReference>
<keyword evidence="2" id="KW-0732">Signal</keyword>
<feature type="chain" id="PRO_5024528179" evidence="2">
    <location>
        <begin position="23"/>
        <end position="433"/>
    </location>
</feature>
<dbReference type="Pfam" id="PF03583">
    <property type="entry name" value="LIP"/>
    <property type="match status" value="1"/>
</dbReference>
<dbReference type="GO" id="GO:0016042">
    <property type="term" value="P:lipid catabolic process"/>
    <property type="evidence" value="ECO:0007669"/>
    <property type="project" value="UniProtKB-UniRule"/>
</dbReference>
<dbReference type="AlphaFoldDB" id="A0A5N6L132"/>
<evidence type="ECO:0000256" key="2">
    <source>
        <dbReference type="PIRNR" id="PIRNR029171"/>
    </source>
</evidence>
<feature type="signal peptide" evidence="2">
    <location>
        <begin position="1"/>
        <end position="22"/>
    </location>
</feature>
<keyword evidence="4" id="KW-1185">Reference proteome</keyword>
<comment type="similarity">
    <text evidence="2">Belongs to the AB hydrolase superfamily. Lipase family.</text>
</comment>
<comment type="caution">
    <text evidence="3">The sequence shown here is derived from an EMBL/GenBank/DDBJ whole genome shotgun (WGS) entry which is preliminary data.</text>
</comment>
<dbReference type="GO" id="GO:0004806">
    <property type="term" value="F:triacylglycerol lipase activity"/>
    <property type="evidence" value="ECO:0007669"/>
    <property type="project" value="UniProtKB-UniRule"/>
</dbReference>
<evidence type="ECO:0000313" key="3">
    <source>
        <dbReference type="EMBL" id="KAB8446268.1"/>
    </source>
</evidence>
<evidence type="ECO:0000256" key="1">
    <source>
        <dbReference type="ARBA" id="ARBA00022801"/>
    </source>
</evidence>
<dbReference type="EMBL" id="VIBQ01000038">
    <property type="protein sequence ID" value="KAB8446268.1"/>
    <property type="molecule type" value="Genomic_DNA"/>
</dbReference>
<dbReference type="InterPro" id="IPR029058">
    <property type="entry name" value="AB_hydrolase_fold"/>
</dbReference>
<protein>
    <submittedName>
        <fullName evidence="3">Uncharacterized protein</fullName>
    </submittedName>
</protein>
<dbReference type="Proteomes" id="UP000327013">
    <property type="component" value="Unassembled WGS sequence"/>
</dbReference>
<proteinExistence type="inferred from homology"/>